<dbReference type="GO" id="GO:0030151">
    <property type="term" value="F:molybdenum ion binding"/>
    <property type="evidence" value="ECO:0007669"/>
    <property type="project" value="InterPro"/>
</dbReference>
<dbReference type="InterPro" id="IPR006657">
    <property type="entry name" value="MoPterin_dinucl-bd_dom"/>
</dbReference>
<dbReference type="GO" id="GO:0016020">
    <property type="term" value="C:membrane"/>
    <property type="evidence" value="ECO:0007669"/>
    <property type="project" value="TreeGrafter"/>
</dbReference>
<keyword evidence="7" id="KW-1185">Reference proteome</keyword>
<dbReference type="PIRSF" id="PIRSF000144">
    <property type="entry name" value="CbbBc"/>
    <property type="match status" value="1"/>
</dbReference>
<dbReference type="Proteomes" id="UP000629098">
    <property type="component" value="Unassembled WGS sequence"/>
</dbReference>
<dbReference type="GO" id="GO:0051539">
    <property type="term" value="F:4 iron, 4 sulfur cluster binding"/>
    <property type="evidence" value="ECO:0007669"/>
    <property type="project" value="InterPro"/>
</dbReference>
<dbReference type="InterPro" id="IPR010046">
    <property type="entry name" value="Mopterin_OxRdtse_a_bac"/>
</dbReference>
<dbReference type="GO" id="GO:0043546">
    <property type="term" value="F:molybdopterin cofactor binding"/>
    <property type="evidence" value="ECO:0007669"/>
    <property type="project" value="InterPro"/>
</dbReference>
<protein>
    <submittedName>
        <fullName evidence="6">FdhF/YdeP family oxidoreductase</fullName>
    </submittedName>
</protein>
<evidence type="ECO:0000256" key="2">
    <source>
        <dbReference type="ARBA" id="ARBA00023004"/>
    </source>
</evidence>
<dbReference type="CDD" id="cd02767">
    <property type="entry name" value="MopB_ydeP"/>
    <property type="match status" value="1"/>
</dbReference>
<feature type="domain" description="Molybdopterin oxidoreductase" evidence="4">
    <location>
        <begin position="116"/>
        <end position="556"/>
    </location>
</feature>
<gene>
    <name evidence="6" type="ORF">ICL16_41735</name>
</gene>
<dbReference type="RefSeq" id="WP_190838006.1">
    <property type="nucleotide sequence ID" value="NZ_CAWPPI010000126.1"/>
</dbReference>
<dbReference type="Pfam" id="PF00384">
    <property type="entry name" value="Molybdopterin"/>
    <property type="match status" value="1"/>
</dbReference>
<dbReference type="InterPro" id="IPR006656">
    <property type="entry name" value="Mopterin_OxRdtase"/>
</dbReference>
<dbReference type="Pfam" id="PF01568">
    <property type="entry name" value="Molydop_binding"/>
    <property type="match status" value="1"/>
</dbReference>
<name>A0A8J7CBI4_9CYAN</name>
<dbReference type="GO" id="GO:0008863">
    <property type="term" value="F:formate dehydrogenase (NAD+) activity"/>
    <property type="evidence" value="ECO:0007669"/>
    <property type="project" value="InterPro"/>
</dbReference>
<keyword evidence="2" id="KW-0408">Iron</keyword>
<dbReference type="NCBIfam" id="TIGR01701">
    <property type="entry name" value="Fdhalpha-like"/>
    <property type="match status" value="1"/>
</dbReference>
<dbReference type="EMBL" id="JACXAE010000126">
    <property type="protein sequence ID" value="MBD2778396.1"/>
    <property type="molecule type" value="Genomic_DNA"/>
</dbReference>
<dbReference type="SUPFAM" id="SSF53706">
    <property type="entry name" value="Formate dehydrogenase/DMSO reductase, domains 1-3"/>
    <property type="match status" value="1"/>
</dbReference>
<keyword evidence="1" id="KW-0479">Metal-binding</keyword>
<sequence>MLPKPKKRWTPSHWASWKPFGIGEQYPNNYWEVFRAIWRSRNQLPYAWNVLNKGVCDGCALGTTGMKDWTVSGIHVCNVRLRLLQMNTMPAFDPAVLEDVSELQKKKSAELRDLGRLPYPMIRQKGEKGFRRVSWEQAMSVISDRIRATTPNRLAFYITSRGTVNETYYATQKAVRAIGTNNIDNAARICHSPSTAGLKASIGAAATTCSYKDWIGTDLLVFIGSNVANNQPVTVKYLHYAKKAGTRIVVINTYREPGMERYWVPSIPESAIFGTKFAEDFFLINVGGDIAFLNGTIKQMIANDWVEQSFIDNYTTDFEQLKAFLETQSYSELEKLSGISREEMYAFAKMVGEANKAVFVWSMGITQHECGEDNVRAIINLALTRGFVGREGCGLMPIRGHSGVQGGAEMGCYATVFPGGKPITKENAEHLSKVWGFAVPVSKGLIAPEMIHAASEQQLDVLFSVGGNFLEVLPEPDYVEEALQRVPLRVHMDIVLSSQMLVPADTVILLPATTRYEIPGGVTETSTERRVIFSPEIPGSCIGEARPEWDVFMELARCVVETRYIASLHFDGTEAIREEIAKVIPQYAGIQHLKEAGDQFQYGGSHLCFGWNFPTPDGKAHFAVVSPRERDLPEGCFLVATRRGKQFNSMVQEHKDAITGAVRDAVLMNQVDATKLELVDGDGVILKNDLGELKGRVYVAPIKPGNLQVHWPEGNVLLDHSKRSLEGVPDYNTVVRLEKI</sequence>
<dbReference type="PANTHER" id="PTHR43105:SF4">
    <property type="entry name" value="PROTEIN YDEP"/>
    <property type="match status" value="1"/>
</dbReference>
<dbReference type="Gene3D" id="3.40.228.10">
    <property type="entry name" value="Dimethylsulfoxide Reductase, domain 2"/>
    <property type="match status" value="1"/>
</dbReference>
<evidence type="ECO:0000259" key="4">
    <source>
        <dbReference type="Pfam" id="PF00384"/>
    </source>
</evidence>
<dbReference type="InterPro" id="IPR041953">
    <property type="entry name" value="YdeP_MopB"/>
</dbReference>
<dbReference type="SUPFAM" id="SSF50692">
    <property type="entry name" value="ADC-like"/>
    <property type="match status" value="1"/>
</dbReference>
<evidence type="ECO:0000256" key="3">
    <source>
        <dbReference type="ARBA" id="ARBA00023014"/>
    </source>
</evidence>
<evidence type="ECO:0000256" key="1">
    <source>
        <dbReference type="ARBA" id="ARBA00022723"/>
    </source>
</evidence>
<dbReference type="InterPro" id="IPR050123">
    <property type="entry name" value="Prok_molybdopt-oxidoreductase"/>
</dbReference>
<keyword evidence="3" id="KW-0411">Iron-sulfur</keyword>
<evidence type="ECO:0000259" key="5">
    <source>
        <dbReference type="Pfam" id="PF01568"/>
    </source>
</evidence>
<proteinExistence type="predicted"/>
<dbReference type="Gene3D" id="2.40.40.20">
    <property type="match status" value="1"/>
</dbReference>
<dbReference type="PANTHER" id="PTHR43105">
    <property type="entry name" value="RESPIRATORY NITRATE REDUCTASE"/>
    <property type="match status" value="1"/>
</dbReference>
<reference evidence="6" key="1">
    <citation type="submission" date="2020-09" db="EMBL/GenBank/DDBJ databases">
        <title>Iningainema tapete sp. nov. (Scytonemataceae, Cyanobacteria) from greenhouses in central Florida (USA) produces two types of nodularin with biosynthetic potential for microcystin-LR and anabaenopeptins.</title>
        <authorList>
            <person name="Berthold D.E."/>
            <person name="Lefler F.W."/>
            <person name="Huang I.-S."/>
            <person name="Abdulla H."/>
            <person name="Zimba P.V."/>
            <person name="Laughinghouse H.D. IV."/>
        </authorList>
    </citation>
    <scope>NUCLEOTIDE SEQUENCE</scope>
    <source>
        <strain evidence="6">BLCCT55</strain>
    </source>
</reference>
<evidence type="ECO:0000313" key="7">
    <source>
        <dbReference type="Proteomes" id="UP000629098"/>
    </source>
</evidence>
<dbReference type="Gene3D" id="3.40.50.740">
    <property type="match status" value="1"/>
</dbReference>
<dbReference type="AlphaFoldDB" id="A0A8J7CBI4"/>
<accession>A0A8J7CBI4</accession>
<dbReference type="InterPro" id="IPR009010">
    <property type="entry name" value="Asp_de-COase-like_dom_sf"/>
</dbReference>
<evidence type="ECO:0000313" key="6">
    <source>
        <dbReference type="EMBL" id="MBD2778396.1"/>
    </source>
</evidence>
<comment type="caution">
    <text evidence="6">The sequence shown here is derived from an EMBL/GenBank/DDBJ whole genome shotgun (WGS) entry which is preliminary data.</text>
</comment>
<feature type="domain" description="Molybdopterin dinucleotide-binding" evidence="5">
    <location>
        <begin position="638"/>
        <end position="734"/>
    </location>
</feature>
<organism evidence="6 7">
    <name type="scientific">Iningainema tapete BLCC-T55</name>
    <dbReference type="NCBI Taxonomy" id="2748662"/>
    <lineage>
        <taxon>Bacteria</taxon>
        <taxon>Bacillati</taxon>
        <taxon>Cyanobacteriota</taxon>
        <taxon>Cyanophyceae</taxon>
        <taxon>Nostocales</taxon>
        <taxon>Scytonemataceae</taxon>
        <taxon>Iningainema tapete</taxon>
    </lineage>
</organism>